<dbReference type="Proteomes" id="UP000000803">
    <property type="component" value="Chromosome 3L"/>
</dbReference>
<reference evidence="2" key="13">
    <citation type="journal article" date="2015" name="Genome Res.">
        <title>The Release 6 reference sequence of the Drosophila melanogaster genome.</title>
        <authorList>
            <person name="Hoskins R.A."/>
            <person name="Carlson J.W."/>
            <person name="Wan K.H."/>
            <person name="Park S."/>
            <person name="Mendez I."/>
            <person name="Galle S.E."/>
            <person name="Booth B.W."/>
            <person name="Pfeiffer B.D."/>
            <person name="George R.A."/>
            <person name="Svirskas R."/>
            <person name="Krzywinski M."/>
            <person name="Schein J."/>
            <person name="Accardo M.C."/>
            <person name="Damia E."/>
            <person name="Messina G."/>
            <person name="Mendez-Lago M."/>
            <person name="de Pablos B."/>
            <person name="Demakova O.V."/>
            <person name="Andreyeva E.N."/>
            <person name="Boldyreva L.V."/>
            <person name="Marra M."/>
            <person name="Carvalho A.B."/>
            <person name="Dimitri P."/>
            <person name="Villasante A."/>
            <person name="Zhimulev I.F."/>
            <person name="Rubin G.M."/>
            <person name="Karpen G.H."/>
            <person name="Celniker S.E."/>
        </authorList>
    </citation>
    <scope>NUCLEOTIDE SEQUENCE</scope>
</reference>
<dbReference type="GeneID" id="38066"/>
<reference evidence="3" key="10">
    <citation type="submission" date="2009-06" db="EMBL/GenBank/DDBJ databases">
        <authorList>
            <person name="Carlson J."/>
            <person name="Booth B."/>
            <person name="Frise E."/>
            <person name="Park S."/>
            <person name="Wan K."/>
            <person name="Yu C."/>
            <person name="Celniker S."/>
        </authorList>
    </citation>
    <scope>NUCLEOTIDE SEQUENCE</scope>
</reference>
<organism evidence="2 5">
    <name type="scientific">Drosophila melanogaster</name>
    <name type="common">Fruit fly</name>
    <dbReference type="NCBI Taxonomy" id="7227"/>
    <lineage>
        <taxon>Eukaryota</taxon>
        <taxon>Metazoa</taxon>
        <taxon>Ecdysozoa</taxon>
        <taxon>Arthropoda</taxon>
        <taxon>Hexapoda</taxon>
        <taxon>Insecta</taxon>
        <taxon>Pterygota</taxon>
        <taxon>Neoptera</taxon>
        <taxon>Endopterygota</taxon>
        <taxon>Diptera</taxon>
        <taxon>Brachycera</taxon>
        <taxon>Muscomorpha</taxon>
        <taxon>Ephydroidea</taxon>
        <taxon>Drosophilidae</taxon>
        <taxon>Drosophila</taxon>
        <taxon>Sophophora</taxon>
    </lineage>
</organism>
<reference evidence="2" key="11">
    <citation type="journal article" date="2015" name="G3 (Bethesda)">
        <title>Gene Model Annotations for Drosophila melanogaster: Impact of High-Throughput Data.</title>
        <authorList>
            <consortium name="FlyBase Consortium"/>
            <person name="Matthews B.B."/>
            <person name="Dos Santos G."/>
            <person name="Crosby M.A."/>
            <person name="Emmert D.B."/>
            <person name="St Pierre S.E."/>
            <person name="Gramates L.S."/>
            <person name="Zhou P."/>
            <person name="Schroeder A.J."/>
            <person name="Falls K."/>
            <person name="Strelets V."/>
            <person name="Russo S.M."/>
            <person name="Gelbart W.M."/>
            <person name="null"/>
        </authorList>
    </citation>
    <scope>NUCLEOTIDE SEQUENCE</scope>
</reference>
<dbReference type="OMA" id="RMASIQF"/>
<dbReference type="KEGG" id="dme:Dmel_CG13891"/>
<reference evidence="2 5" key="5">
    <citation type="journal article" date="2002" name="Genome Biol.">
        <title>Heterochromatic sequences in a Drosophila whole-genome shotgun assembly.</title>
        <authorList>
            <person name="Hoskins R.A."/>
            <person name="Smith C.D."/>
            <person name="Carlson J.W."/>
            <person name="Carvalho A.B."/>
            <person name="Halpern A."/>
            <person name="Kaminker J.S."/>
            <person name="Kennedy C."/>
            <person name="Mungall C.J."/>
            <person name="Sullivan B.A."/>
            <person name="Sutton G.G."/>
            <person name="Yasuhara J.C."/>
            <person name="Wakimoto B.T."/>
            <person name="Myers E.W."/>
            <person name="Celniker S.E."/>
            <person name="Rubin G.M."/>
            <person name="Karpen G.H."/>
        </authorList>
    </citation>
    <scope>NUCLEOTIDE SEQUENCE [LARGE SCALE GENOMIC DNA]</scope>
    <source>
        <strain evidence="5">Berkeley</strain>
    </source>
</reference>
<dbReference type="VEuPathDB" id="VectorBase:FBgn0035139"/>
<dbReference type="STRING" id="7227.FBpp0072465"/>
<dbReference type="EMBL" id="AE014296">
    <property type="protein sequence ID" value="AAF47388.1"/>
    <property type="molecule type" value="Genomic_DNA"/>
</dbReference>
<reference evidence="5" key="3">
    <citation type="journal article" date="2002" name="Genome Biol.">
        <title>Annotation of the Drosophila melanogaster euchromatic genome: a systematic review.</title>
        <authorList>
            <person name="Misra S."/>
            <person name="Crosby M.A."/>
            <person name="Mungall C.J."/>
            <person name="Matthews B.B."/>
            <person name="Campbell K.S."/>
            <person name="Hradecky P."/>
            <person name="Huang Y."/>
            <person name="Kaminker J.S."/>
            <person name="Millburn G.H."/>
            <person name="Prochnik S.E."/>
            <person name="Smith C.D."/>
            <person name="Tupy J.L."/>
            <person name="Whitfied E.J."/>
            <person name="Bayraktaroglu L."/>
            <person name="Berman B.P."/>
            <person name="Bettencourt B.R."/>
            <person name="Celniker S.E."/>
            <person name="de Grey A.D."/>
            <person name="Drysdale R.A."/>
            <person name="Harris N.L."/>
            <person name="Richter J."/>
            <person name="Russo S."/>
            <person name="Schroeder A.J."/>
            <person name="Shu S.Q."/>
            <person name="Stapleton M."/>
            <person name="Yamada C."/>
            <person name="Ashburner M."/>
            <person name="Gelbart W.M."/>
            <person name="Rubin G.M."/>
            <person name="Lewis S.E."/>
        </authorList>
    </citation>
    <scope>GENOME REANNOTATION</scope>
    <source>
        <strain evidence="5">Berkeley</strain>
    </source>
</reference>
<reference evidence="2 5" key="8">
    <citation type="journal article" date="2007" name="Science">
        <title>The Release 5.1 annotation of Drosophila melanogaster heterochromatin.</title>
        <authorList>
            <person name="Smith C.D."/>
            <person name="Shu S."/>
            <person name="Mungall C.J."/>
            <person name="Karpen G.H."/>
        </authorList>
    </citation>
    <scope>NUCLEOTIDE SEQUENCE [LARGE SCALE GENOMIC DNA]</scope>
    <source>
        <strain evidence="5">Berkeley</strain>
    </source>
</reference>
<dbReference type="FlyBase" id="FBgn0035139">
    <property type="gene designation" value="CG13891"/>
</dbReference>
<reference evidence="2 5" key="6">
    <citation type="journal article" date="2005" name="PLoS Comput. Biol.">
        <title>Combined evidence annotation of transposable elements in genome sequences.</title>
        <authorList>
            <person name="Quesneville H."/>
            <person name="Bergman C.M."/>
            <person name="Andrieu O."/>
            <person name="Autard D."/>
            <person name="Nouaud D."/>
            <person name="Ashburner M."/>
            <person name="Anxolabehere D."/>
        </authorList>
    </citation>
    <scope>NUCLEOTIDE SEQUENCE [LARGE SCALE GENOMIC DNA]</scope>
    <source>
        <strain evidence="5">Berkeley</strain>
    </source>
</reference>
<evidence type="ECO:0000313" key="2">
    <source>
        <dbReference type="EMBL" id="AAF47388.1"/>
    </source>
</evidence>
<dbReference type="UCSC" id="CG13891-RA">
    <property type="organism name" value="d. melanogaster"/>
</dbReference>
<proteinExistence type="evidence at transcript level"/>
<evidence type="ECO:0000313" key="5">
    <source>
        <dbReference type="Proteomes" id="UP000000803"/>
    </source>
</evidence>
<evidence type="ECO:0000313" key="3">
    <source>
        <dbReference type="EMBL" id="ACR82501.1"/>
    </source>
</evidence>
<sequence length="158" mass="17981">MAALVDESNYAYVKQVALDWRELVREKRKSNIFSPTISMQAVDSQQPIGDTRSRTQSMIPAERRESSFYRHRFSQQAKPVEIECQEVGSMEPDRIRVSGDILLYIYQPIFVSNTVMASIQAWSPSEISITSSKLKEPIREENPTAKVESDPSPEPMSP</sequence>
<dbReference type="AGR" id="FB:FBgn0035139"/>
<evidence type="ECO:0000313" key="4">
    <source>
        <dbReference type="FlyBase" id="FBgn0035139"/>
    </source>
</evidence>
<reference evidence="2 5" key="1">
    <citation type="journal article" date="2000" name="Science">
        <title>The genome sequence of Drosophila melanogaster.</title>
        <authorList>
            <person name="Adams M.D."/>
            <person name="Celniker S.E."/>
            <person name="Holt R.A."/>
            <person name="Evans C.A."/>
            <person name="Gocayne J.D."/>
            <person name="Amanatides P.G."/>
            <person name="Scherer S.E."/>
            <person name="Li P.W."/>
            <person name="Hoskins R.A."/>
            <person name="Galle R.F."/>
            <person name="George R.A."/>
            <person name="Lewis S.E."/>
            <person name="Richards S."/>
            <person name="Ashburner M."/>
            <person name="Henderson S.N."/>
            <person name="Sutton G.G."/>
            <person name="Wortman J.R."/>
            <person name="Yandell M.D."/>
            <person name="Zhang Q."/>
            <person name="Chen L.X."/>
            <person name="Brandon R.C."/>
            <person name="Rogers Y.H."/>
            <person name="Blazej R.G."/>
            <person name="Champe M."/>
            <person name="Pfeiffer B.D."/>
            <person name="Wan K.H."/>
            <person name="Doyle C."/>
            <person name="Baxter E.G."/>
            <person name="Helt G."/>
            <person name="Nelson C.R."/>
            <person name="Gabor G.L."/>
            <person name="Abril J.F."/>
            <person name="Agbayani A."/>
            <person name="An H.J."/>
            <person name="Andrews-Pfannkoch C."/>
            <person name="Baldwin D."/>
            <person name="Ballew R.M."/>
            <person name="Basu A."/>
            <person name="Baxendale J."/>
            <person name="Bayraktaroglu L."/>
            <person name="Beasley E.M."/>
            <person name="Beeson K.Y."/>
            <person name="Benos P.V."/>
            <person name="Berman B.P."/>
            <person name="Bhandari D."/>
            <person name="Bolshakov S."/>
            <person name="Borkova D."/>
            <person name="Botchan M.R."/>
            <person name="Bouck J."/>
            <person name="Brokstein P."/>
            <person name="Brottier P."/>
            <person name="Burtis K.C."/>
            <person name="Busam D.A."/>
            <person name="Butler H."/>
            <person name="Cadieu E."/>
            <person name="Center A."/>
            <person name="Chandra I."/>
            <person name="Cherry J.M."/>
            <person name="Cawley S."/>
            <person name="Dahlke C."/>
            <person name="Davenport L.B."/>
            <person name="Davies P."/>
            <person name="de Pablos B."/>
            <person name="Delcher A."/>
            <person name="Deng Z."/>
            <person name="Mays A.D."/>
            <person name="Dew I."/>
            <person name="Dietz S.M."/>
            <person name="Dodson K."/>
            <person name="Doup L.E."/>
            <person name="Downes M."/>
            <person name="Dugan-Rocha S."/>
            <person name="Dunkov B.C."/>
            <person name="Dunn P."/>
            <person name="Durbin K.J."/>
            <person name="Evangelista C.C."/>
            <person name="Ferraz C."/>
            <person name="Ferriera S."/>
            <person name="Fleischmann W."/>
            <person name="Fosler C."/>
            <person name="Gabrielian A.E."/>
            <person name="Garg N.S."/>
            <person name="Gelbart W.M."/>
            <person name="Glasser K."/>
            <person name="Glodek A."/>
            <person name="Gong F."/>
            <person name="Gorrell J.H."/>
            <person name="Gu Z."/>
            <person name="Guan P."/>
            <person name="Harris M."/>
            <person name="Harris N.L."/>
            <person name="Harvey D."/>
            <person name="Heiman T.J."/>
            <person name="Hernandez J.R."/>
            <person name="Houck J."/>
            <person name="Hostin D."/>
            <person name="Houston K.A."/>
            <person name="Howland T.J."/>
            <person name="Wei M.H."/>
            <person name="Ibegwam C."/>
            <person name="Jalali M."/>
            <person name="Kalush F."/>
            <person name="Karpen G.H."/>
            <person name="Ke Z."/>
            <person name="Kennison J.A."/>
            <person name="Ketchum K.A."/>
            <person name="Kimmel B.E."/>
            <person name="Kodira C.D."/>
            <person name="Kraft C."/>
            <person name="Kravitz S."/>
            <person name="Kulp D."/>
            <person name="Lai Z."/>
            <person name="Lasko P."/>
            <person name="Lei Y."/>
            <person name="Levitsky A.A."/>
            <person name="Li J."/>
            <person name="Li Z."/>
            <person name="Liang Y."/>
            <person name="Lin X."/>
            <person name="Liu X."/>
            <person name="Mattei B."/>
            <person name="McIntosh T.C."/>
            <person name="McLeod M.P."/>
            <person name="McPherson D."/>
            <person name="Merkulov G."/>
            <person name="Milshina N.V."/>
            <person name="Mobarry C."/>
            <person name="Morris J."/>
            <person name="Moshrefi A."/>
            <person name="Mount S.M."/>
            <person name="Moy M."/>
            <person name="Murphy B."/>
            <person name="Murphy L."/>
            <person name="Muzny D.M."/>
            <person name="Nelson D.L."/>
            <person name="Nelson D.R."/>
            <person name="Nelson K.A."/>
            <person name="Nixon K."/>
            <person name="Nusskern D.R."/>
            <person name="Pacleb J.M."/>
            <person name="Palazzolo M."/>
            <person name="Pittman G.S."/>
            <person name="Pan S."/>
            <person name="Pollard J."/>
            <person name="Puri V."/>
            <person name="Reese M.G."/>
            <person name="Reinert K."/>
            <person name="Remington K."/>
            <person name="Saunders R.D."/>
            <person name="Scheeler F."/>
            <person name="Shen H."/>
            <person name="Shue B.C."/>
            <person name="Siden-Kiamos I."/>
            <person name="Simpson M."/>
            <person name="Skupski M.P."/>
            <person name="Smith T."/>
            <person name="Spier E."/>
            <person name="Spradling A.C."/>
            <person name="Stapleton M."/>
            <person name="Strong R."/>
            <person name="Sun E."/>
            <person name="Svirskas R."/>
            <person name="Tector C."/>
            <person name="Turner R."/>
            <person name="Venter E."/>
            <person name="Wang A.H."/>
            <person name="Wang X."/>
            <person name="Wang Z.Y."/>
            <person name="Wassarman D.A."/>
            <person name="Weinstock G.M."/>
            <person name="Weissenbach J."/>
            <person name="Williams S.M."/>
            <person name="WoodageT"/>
            <person name="Worley K.C."/>
            <person name="Wu D."/>
            <person name="Yang S."/>
            <person name="Yao Q.A."/>
            <person name="Ye J."/>
            <person name="Yeh R.F."/>
            <person name="Zaveri J.S."/>
            <person name="Zhan M."/>
            <person name="Zhang G."/>
            <person name="Zhao Q."/>
            <person name="Zheng L."/>
            <person name="Zheng X.H."/>
            <person name="Zhong F.N."/>
            <person name="Zhong W."/>
            <person name="Zhou X."/>
            <person name="Zhu S."/>
            <person name="Zhu X."/>
            <person name="Smith H.O."/>
            <person name="Gibbs R.A."/>
            <person name="Myers E.W."/>
            <person name="Rubin G.M."/>
            <person name="Venter J.C."/>
        </authorList>
    </citation>
    <scope>NUCLEOTIDE SEQUENCE [LARGE SCALE GENOMIC DNA]</scope>
    <source>
        <strain evidence="5">Berkeley</strain>
    </source>
</reference>
<feature type="compositionally biased region" description="Basic and acidic residues" evidence="1">
    <location>
        <begin position="133"/>
        <end position="149"/>
    </location>
</feature>
<dbReference type="InParanoid" id="Q9W0Q5"/>
<dbReference type="DNASU" id="38066"/>
<reference evidence="5" key="4">
    <citation type="journal article" date="2002" name="Genome Biol.">
        <title>The transposable elements of the Drosophila melanogaster euchromatin: a genomics perspective.</title>
        <authorList>
            <person name="Kaminker J.S."/>
            <person name="Bergman C.M."/>
            <person name="Kronmiller B."/>
            <person name="Carlson J."/>
            <person name="Svirskas R."/>
            <person name="Patel S."/>
            <person name="Frise E."/>
            <person name="Wheeler D.A."/>
            <person name="Lewis S.E."/>
            <person name="Rubin G.M."/>
            <person name="Ashburner M."/>
            <person name="Celniker S.E."/>
        </authorList>
    </citation>
    <scope>NUCLEOTIDE SEQUENCE [LARGE SCALE GENOMIC DNA]</scope>
    <source>
        <strain evidence="5">Berkeley</strain>
    </source>
</reference>
<dbReference type="IntAct" id="Q9W0Q5">
    <property type="interactions" value="1"/>
</dbReference>
<evidence type="ECO:0000256" key="1">
    <source>
        <dbReference type="SAM" id="MobiDB-lite"/>
    </source>
</evidence>
<gene>
    <name evidence="2" type="primary">Dmel\CG13891</name>
    <name evidence="3" type="synonym">CG13891-RA</name>
    <name evidence="4" type="ORF">CG13891</name>
    <name evidence="2" type="ORF">Dmel_CG13891</name>
</gene>
<feature type="region of interest" description="Disordered" evidence="1">
    <location>
        <begin position="130"/>
        <end position="158"/>
    </location>
</feature>
<accession>Q9W0Q5</accession>
<protein>
    <submittedName>
        <fullName evidence="3">IP07763p</fullName>
    </submittedName>
</protein>
<dbReference type="Bgee" id="FBgn0035139">
    <property type="expression patterns" value="Expressed in early-mid elongation-stage spermatid (Drosophila) in testis and 18 other cell types or tissues"/>
</dbReference>
<reference evidence="2 5" key="9">
    <citation type="journal article" date="2007" name="Science">
        <title>Sequence finishing and mapping of Drosophila melanogaster heterochromatin.</title>
        <authorList>
            <person name="Hoskins R.A."/>
            <person name="Carlson J.W."/>
            <person name="Kennedy C."/>
            <person name="Acevedo D."/>
            <person name="Evans-Holm M."/>
            <person name="Frise E."/>
            <person name="Wan K.H."/>
            <person name="Park S."/>
            <person name="Mendez-Lago M."/>
            <person name="Rossi F."/>
            <person name="Villasante A."/>
            <person name="Dimitri P."/>
            <person name="Karpen G.H."/>
            <person name="Celniker S.E."/>
        </authorList>
    </citation>
    <scope>NUCLEOTIDE SEQUENCE [LARGE SCALE GENOMIC DNA]</scope>
    <source>
        <strain evidence="5">Berkeley</strain>
    </source>
</reference>
<dbReference type="HOGENOM" id="CLU_1679755_0_0_1"/>
<dbReference type="EMBL" id="BT088776">
    <property type="protein sequence ID" value="ACR82501.1"/>
    <property type="molecule type" value="mRNA"/>
</dbReference>
<name>Q9W0Q5_DROME</name>
<reference evidence="2" key="14">
    <citation type="submission" date="2022-11" db="EMBL/GenBank/DDBJ databases">
        <title>Drosophila melanogaster release 4 sequence.</title>
        <authorList>
            <consortium name="Berkeley Drosophila Genome Project"/>
            <person name="Celniker S."/>
            <person name="Carlson J."/>
            <person name="Wan K."/>
            <person name="Pfeiffer B."/>
            <person name="Frise E."/>
            <person name="George R."/>
            <person name="Hoskins R."/>
            <person name="Stapleton M."/>
            <person name="Pacleb J."/>
            <person name="Park S."/>
            <person name="Svirskas R."/>
            <person name="Smith E."/>
            <person name="Yu C."/>
            <person name="Rubin G."/>
        </authorList>
    </citation>
    <scope>NUCLEOTIDE SEQUENCE</scope>
</reference>
<dbReference type="RefSeq" id="NP_612036.1">
    <property type="nucleotide sequence ID" value="NM_138192.2"/>
</dbReference>
<reference evidence="2" key="15">
    <citation type="submission" date="2022-11" db="EMBL/GenBank/DDBJ databases">
        <authorList>
            <consortium name="FlyBase"/>
        </authorList>
    </citation>
    <scope>NUCLEOTIDE SEQUENCE</scope>
</reference>
<dbReference type="AlphaFoldDB" id="Q9W0Q5"/>
<dbReference type="OrthoDB" id="7856833at2759"/>
<keyword evidence="5" id="KW-1185">Reference proteome</keyword>
<dbReference type="BioGRID-ORCS" id="38066">
    <property type="hits" value="0 hits in 1 CRISPR screen"/>
</dbReference>
<reference evidence="2" key="12">
    <citation type="journal article" date="2015" name="G3 (Bethesda)">
        <title>Gene Model Annotations for Drosophila melanogaster: The Rule-Benders.</title>
        <authorList>
            <consortium name="FlyBase Consortium"/>
            <person name="Crosby M.A."/>
            <person name="Gramates L.S."/>
            <person name="Dos Santos G."/>
            <person name="Matthews B.B."/>
            <person name="St Pierre S.E."/>
            <person name="Zhou P."/>
            <person name="Schroeder A.J."/>
            <person name="Falls K."/>
            <person name="Emmert D.B."/>
            <person name="Russo S.M."/>
            <person name="Gelbart W.M."/>
            <person name="null"/>
        </authorList>
    </citation>
    <scope>NUCLEOTIDE SEQUENCE</scope>
</reference>
<reference evidence="5" key="2">
    <citation type="journal article" date="2002" name="Genome Biol.">
        <title>Finishing a whole-genome shotgun: release 3 of the Drosophila melanogaster euchromatic genome sequence.</title>
        <authorList>
            <person name="Celniker S.E."/>
            <person name="Wheeler D.A."/>
            <person name="Kronmiller B."/>
            <person name="Carlson J.W."/>
            <person name="Halpern A."/>
            <person name="Patel S."/>
            <person name="Adams M."/>
            <person name="Champe M."/>
            <person name="Dugan S.P."/>
            <person name="Frise E."/>
            <person name="Hodgson A."/>
            <person name="George R.A."/>
            <person name="Hoskins R.A."/>
            <person name="Laverty T."/>
            <person name="Muzny D.M."/>
            <person name="Nelson C.R."/>
            <person name="Pacleb J.M."/>
            <person name="Park S."/>
            <person name="Pfeiffer B.D."/>
            <person name="Richards S."/>
            <person name="Sodergren E.J."/>
            <person name="Svirskas R."/>
            <person name="Tabor P.E."/>
            <person name="Wan K."/>
            <person name="Stapleton M."/>
            <person name="Sutton G.G."/>
            <person name="Venter C."/>
            <person name="Weinstock G."/>
            <person name="Scherer S.E."/>
            <person name="Myers E.W."/>
            <person name="Gibbs R.A."/>
            <person name="Rubin G.M."/>
        </authorList>
    </citation>
    <scope>NUCLEOTIDE SEQUENCE [LARGE SCALE GENOMIC DNA]</scope>
    <source>
        <strain evidence="5">Berkeley</strain>
    </source>
</reference>
<dbReference type="PaxDb" id="7227-FBpp0072465"/>
<reference evidence="2" key="7">
    <citation type="submission" date="2006-08" db="EMBL/GenBank/DDBJ databases">
        <authorList>
            <person name="Celniker S."/>
            <person name="Carlson J."/>
            <person name="Wan K."/>
            <person name="Frise E."/>
            <person name="Hoskins R."/>
            <person name="Park S."/>
            <person name="Svirskas R."/>
            <person name="Rubin G."/>
        </authorList>
    </citation>
    <scope>NUCLEOTIDE SEQUENCE</scope>
</reference>